<name>A0ABQ5HVA3_9ASTR</name>
<feature type="domain" description="DUF4283" evidence="2">
    <location>
        <begin position="146"/>
        <end position="222"/>
    </location>
</feature>
<organism evidence="3 4">
    <name type="scientific">Tanacetum coccineum</name>
    <dbReference type="NCBI Taxonomy" id="301880"/>
    <lineage>
        <taxon>Eukaryota</taxon>
        <taxon>Viridiplantae</taxon>
        <taxon>Streptophyta</taxon>
        <taxon>Embryophyta</taxon>
        <taxon>Tracheophyta</taxon>
        <taxon>Spermatophyta</taxon>
        <taxon>Magnoliopsida</taxon>
        <taxon>eudicotyledons</taxon>
        <taxon>Gunneridae</taxon>
        <taxon>Pentapetalae</taxon>
        <taxon>asterids</taxon>
        <taxon>campanulids</taxon>
        <taxon>Asterales</taxon>
        <taxon>Asteraceae</taxon>
        <taxon>Asteroideae</taxon>
        <taxon>Anthemideae</taxon>
        <taxon>Anthemidinae</taxon>
        <taxon>Tanacetum</taxon>
    </lineage>
</organism>
<evidence type="ECO:0000259" key="2">
    <source>
        <dbReference type="Pfam" id="PF14111"/>
    </source>
</evidence>
<sequence length="454" mass="51680">MGLSDLEKGSSLLNNFATRFESIDGKLIGKDGKPLKVYSHIHFREPVNEIVEQGLQSPIVNNIMEPCEEVNDQEDQVNIGDGNSDVGSVKACSYALVLNDKTNTPKVTFMYMNVDDVYLDTTAGNAGLGNVKLHWPRLRKLVIFFVNTVYGYFIGKRLAFPIVENYVKTTWAKYGIERVMLKNGFLFFQFSMKEGMEKVLENGPWLIHLMPIILNVWTPNARLKKDKITKPIMLDAYTSNMCVMSWGRNTYARALIEVLFKKALVESLVVVIPYPNGLGHSMETIKVVKPTMTSDDRFVEINQKHRKGKKLSKPKHINGVRSTKPKPNYYYRPISKPASGNGEASTSQTKYNKESYIPVRNGKTVLDLQDLKYVSLKNLFVALRNEDDIFDVNNVQRNKDDTFGSSNHDSDNEEVEEVFVEKAPPRRLPGKLVYYFDRDDIEEVEHENANSKKG</sequence>
<keyword evidence="4" id="KW-1185">Reference proteome</keyword>
<dbReference type="InterPro" id="IPR025558">
    <property type="entry name" value="DUF4283"/>
</dbReference>
<evidence type="ECO:0000313" key="3">
    <source>
        <dbReference type="EMBL" id="GJT91776.1"/>
    </source>
</evidence>
<reference evidence="3" key="2">
    <citation type="submission" date="2022-01" db="EMBL/GenBank/DDBJ databases">
        <authorList>
            <person name="Yamashiro T."/>
            <person name="Shiraishi A."/>
            <person name="Satake H."/>
            <person name="Nakayama K."/>
        </authorList>
    </citation>
    <scope>NUCLEOTIDE SEQUENCE</scope>
</reference>
<evidence type="ECO:0000256" key="1">
    <source>
        <dbReference type="SAM" id="MobiDB-lite"/>
    </source>
</evidence>
<gene>
    <name evidence="3" type="ORF">Tco_1080621</name>
</gene>
<protein>
    <submittedName>
        <fullName evidence="3">Zinc knuckle CX2CX4HX4C containing protein</fullName>
    </submittedName>
</protein>
<reference evidence="3" key="1">
    <citation type="journal article" date="2022" name="Int. J. Mol. Sci.">
        <title>Draft Genome of Tanacetum Coccineum: Genomic Comparison of Closely Related Tanacetum-Family Plants.</title>
        <authorList>
            <person name="Yamashiro T."/>
            <person name="Shiraishi A."/>
            <person name="Nakayama K."/>
            <person name="Satake H."/>
        </authorList>
    </citation>
    <scope>NUCLEOTIDE SEQUENCE</scope>
</reference>
<dbReference type="Pfam" id="PF14111">
    <property type="entry name" value="DUF4283"/>
    <property type="match status" value="1"/>
</dbReference>
<feature type="region of interest" description="Disordered" evidence="1">
    <location>
        <begin position="397"/>
        <end position="420"/>
    </location>
</feature>
<comment type="caution">
    <text evidence="3">The sequence shown here is derived from an EMBL/GenBank/DDBJ whole genome shotgun (WGS) entry which is preliminary data.</text>
</comment>
<proteinExistence type="predicted"/>
<evidence type="ECO:0000313" key="4">
    <source>
        <dbReference type="Proteomes" id="UP001151760"/>
    </source>
</evidence>
<accession>A0ABQ5HVA3</accession>
<dbReference type="PANTHER" id="PTHR31286">
    <property type="entry name" value="GLYCINE-RICH CELL WALL STRUCTURAL PROTEIN 1.8-LIKE"/>
    <property type="match status" value="1"/>
</dbReference>
<feature type="region of interest" description="Disordered" evidence="1">
    <location>
        <begin position="309"/>
        <end position="349"/>
    </location>
</feature>
<dbReference type="Proteomes" id="UP001151760">
    <property type="component" value="Unassembled WGS sequence"/>
</dbReference>
<dbReference type="EMBL" id="BQNB010020049">
    <property type="protein sequence ID" value="GJT91776.1"/>
    <property type="molecule type" value="Genomic_DNA"/>
</dbReference>
<feature type="compositionally biased region" description="Basic residues" evidence="1">
    <location>
        <begin position="309"/>
        <end position="318"/>
    </location>
</feature>
<dbReference type="PANTHER" id="PTHR31286:SF99">
    <property type="entry name" value="DUF4283 DOMAIN-CONTAINING PROTEIN"/>
    <property type="match status" value="1"/>
</dbReference>
<dbReference type="InterPro" id="IPR040256">
    <property type="entry name" value="At4g02000-like"/>
</dbReference>